<reference evidence="3" key="2">
    <citation type="submission" date="2015-01" db="EMBL/GenBank/DDBJ databases">
        <title>Evolutionary Origins and Diversification of the Mycorrhizal Mutualists.</title>
        <authorList>
            <consortium name="DOE Joint Genome Institute"/>
            <consortium name="Mycorrhizal Genomics Consortium"/>
            <person name="Kohler A."/>
            <person name="Kuo A."/>
            <person name="Nagy L.G."/>
            <person name="Floudas D."/>
            <person name="Copeland A."/>
            <person name="Barry K.W."/>
            <person name="Cichocki N."/>
            <person name="Veneault-Fourrey C."/>
            <person name="LaButti K."/>
            <person name="Lindquist E.A."/>
            <person name="Lipzen A."/>
            <person name="Lundell T."/>
            <person name="Morin E."/>
            <person name="Murat C."/>
            <person name="Riley R."/>
            <person name="Ohm R."/>
            <person name="Sun H."/>
            <person name="Tunlid A."/>
            <person name="Henrissat B."/>
            <person name="Grigoriev I.V."/>
            <person name="Hibbett D.S."/>
            <person name="Martin F."/>
        </authorList>
    </citation>
    <scope>NUCLEOTIDE SEQUENCE [LARGE SCALE GENOMIC DNA]</scope>
    <source>
        <strain evidence="3">Marx 270</strain>
    </source>
</reference>
<reference evidence="2 3" key="1">
    <citation type="submission" date="2014-04" db="EMBL/GenBank/DDBJ databases">
        <authorList>
            <consortium name="DOE Joint Genome Institute"/>
            <person name="Kuo A."/>
            <person name="Kohler A."/>
            <person name="Costa M.D."/>
            <person name="Nagy L.G."/>
            <person name="Floudas D."/>
            <person name="Copeland A."/>
            <person name="Barry K.W."/>
            <person name="Cichocki N."/>
            <person name="Veneault-Fourrey C."/>
            <person name="LaButti K."/>
            <person name="Lindquist E.A."/>
            <person name="Lipzen A."/>
            <person name="Lundell T."/>
            <person name="Morin E."/>
            <person name="Murat C."/>
            <person name="Sun H."/>
            <person name="Tunlid A."/>
            <person name="Henrissat B."/>
            <person name="Grigoriev I.V."/>
            <person name="Hibbett D.S."/>
            <person name="Martin F."/>
            <person name="Nordberg H.P."/>
            <person name="Cantor M.N."/>
            <person name="Hua S.X."/>
        </authorList>
    </citation>
    <scope>NUCLEOTIDE SEQUENCE [LARGE SCALE GENOMIC DNA]</scope>
    <source>
        <strain evidence="2 3">Marx 270</strain>
    </source>
</reference>
<organism evidence="2 3">
    <name type="scientific">Pisolithus tinctorius Marx 270</name>
    <dbReference type="NCBI Taxonomy" id="870435"/>
    <lineage>
        <taxon>Eukaryota</taxon>
        <taxon>Fungi</taxon>
        <taxon>Dikarya</taxon>
        <taxon>Basidiomycota</taxon>
        <taxon>Agaricomycotina</taxon>
        <taxon>Agaricomycetes</taxon>
        <taxon>Agaricomycetidae</taxon>
        <taxon>Boletales</taxon>
        <taxon>Sclerodermatineae</taxon>
        <taxon>Pisolithaceae</taxon>
        <taxon>Pisolithus</taxon>
    </lineage>
</organism>
<sequence length="231" mass="25445">MTSGGIANHEKIDGNKCNSDKVGLHVQSSLLPRKYPPSSREPYSLDHLCCVEGKGGDVSGPQTLRRLPKNVSQPCGWRDDVALPSPSELCVHDSPSGVGNDNIPIPTGLPVANYLPSGIMVDRTEASQASGTRTHHRTKLEGSPCVSEPISTRRDRNVRTRCSWQNEDGRLCGVPVTHNNCAEHFAAVHEIKNIAAKVKVLCRWCALSTEKKVTRKNLLRHLREAHLHYPR</sequence>
<feature type="compositionally biased region" description="Basic and acidic residues" evidence="1">
    <location>
        <begin position="8"/>
        <end position="20"/>
    </location>
</feature>
<name>A0A0C3NLG7_PISTI</name>
<feature type="region of interest" description="Disordered" evidence="1">
    <location>
        <begin position="1"/>
        <end position="20"/>
    </location>
</feature>
<feature type="region of interest" description="Disordered" evidence="1">
    <location>
        <begin position="128"/>
        <end position="150"/>
    </location>
</feature>
<evidence type="ECO:0000313" key="2">
    <source>
        <dbReference type="EMBL" id="KIO01795.1"/>
    </source>
</evidence>
<dbReference type="HOGENOM" id="CLU_1461890_0_0_1"/>
<evidence type="ECO:0000313" key="3">
    <source>
        <dbReference type="Proteomes" id="UP000054217"/>
    </source>
</evidence>
<proteinExistence type="predicted"/>
<evidence type="ECO:0000256" key="1">
    <source>
        <dbReference type="SAM" id="MobiDB-lite"/>
    </source>
</evidence>
<dbReference type="EMBL" id="KN831986">
    <property type="protein sequence ID" value="KIO01795.1"/>
    <property type="molecule type" value="Genomic_DNA"/>
</dbReference>
<accession>A0A0C3NLG7</accession>
<dbReference type="OrthoDB" id="2686709at2759"/>
<dbReference type="AlphaFoldDB" id="A0A0C3NLG7"/>
<keyword evidence="3" id="KW-1185">Reference proteome</keyword>
<dbReference type="InParanoid" id="A0A0C3NLG7"/>
<protein>
    <submittedName>
        <fullName evidence="2">Uncharacterized protein</fullName>
    </submittedName>
</protein>
<dbReference type="Proteomes" id="UP000054217">
    <property type="component" value="Unassembled WGS sequence"/>
</dbReference>
<gene>
    <name evidence="2" type="ORF">M404DRAFT_1002912</name>
</gene>